<sequence>MQLVGEIPVYGLEVGPETRCEHYRGERDVVAFRFACCERYYPCFRCHAAVADHEAGGWPETRFDEPSVLCGACGTTLTAPTYLDSDSRCPACEAPFNPGCKDHLEYYLER</sequence>
<keyword evidence="6" id="KW-1185">Reference proteome</keyword>
<organism evidence="5 6">
    <name type="scientific">Natronococcus occultus SP4</name>
    <dbReference type="NCBI Taxonomy" id="694430"/>
    <lineage>
        <taxon>Archaea</taxon>
        <taxon>Methanobacteriati</taxon>
        <taxon>Methanobacteriota</taxon>
        <taxon>Stenosarchaea group</taxon>
        <taxon>Halobacteria</taxon>
        <taxon>Halobacteriales</taxon>
        <taxon>Natrialbaceae</taxon>
        <taxon>Natronococcus</taxon>
    </lineage>
</organism>
<dbReference type="RefSeq" id="WP_015322019.1">
    <property type="nucleotide sequence ID" value="NC_019974.1"/>
</dbReference>
<reference evidence="5 6" key="1">
    <citation type="submission" date="2012-11" db="EMBL/GenBank/DDBJ databases">
        <title>FINISHED of Natronococcus occultus SP4, DSM 3396.</title>
        <authorList>
            <consortium name="DOE Joint Genome Institute"/>
            <person name="Eisen J."/>
            <person name="Huntemann M."/>
            <person name="Wei C.-L."/>
            <person name="Han J."/>
            <person name="Detter J.C."/>
            <person name="Han C."/>
            <person name="Tapia R."/>
            <person name="Chen A."/>
            <person name="Kyrpides N."/>
            <person name="Mavromatis K."/>
            <person name="Markowitz V."/>
            <person name="Szeto E."/>
            <person name="Ivanova N."/>
            <person name="Mikhailova N."/>
            <person name="Ovchinnikova G."/>
            <person name="Pagani I."/>
            <person name="Pati A."/>
            <person name="Goodwin L."/>
            <person name="Nordberg H.P."/>
            <person name="Cantor M.N."/>
            <person name="Hua S.X."/>
            <person name="Woyke T."/>
            <person name="Eisen J."/>
            <person name="Klenk H.-P."/>
            <person name="Klenk H.-P."/>
        </authorList>
    </citation>
    <scope>NUCLEOTIDE SEQUENCE [LARGE SCALE GENOMIC DNA]</scope>
    <source>
        <strain evidence="5 6">SP4</strain>
    </source>
</reference>
<dbReference type="EMBL" id="CP003929">
    <property type="protein sequence ID" value="AGB38580.1"/>
    <property type="molecule type" value="Genomic_DNA"/>
</dbReference>
<accession>L0K1Z4</accession>
<dbReference type="InterPro" id="IPR008913">
    <property type="entry name" value="Znf_CHY"/>
</dbReference>
<dbReference type="Proteomes" id="UP000010878">
    <property type="component" value="Chromosome"/>
</dbReference>
<gene>
    <name evidence="5" type="ORF">Natoc_2821</name>
</gene>
<dbReference type="SUPFAM" id="SSF161219">
    <property type="entry name" value="CHY zinc finger-like"/>
    <property type="match status" value="1"/>
</dbReference>
<dbReference type="GO" id="GO:0008270">
    <property type="term" value="F:zinc ion binding"/>
    <property type="evidence" value="ECO:0007669"/>
    <property type="project" value="UniProtKB-KW"/>
</dbReference>
<keyword evidence="1" id="KW-0479">Metal-binding</keyword>
<dbReference type="GO" id="GO:0045041">
    <property type="term" value="P:protein import into mitochondrial intermembrane space"/>
    <property type="evidence" value="ECO:0007669"/>
    <property type="project" value="TreeGrafter"/>
</dbReference>
<dbReference type="PIRSF" id="PIRSF017292">
    <property type="entry name" value="UCP017292_Znf_CHY"/>
    <property type="match status" value="1"/>
</dbReference>
<dbReference type="KEGG" id="nou:Natoc_2821"/>
<dbReference type="InterPro" id="IPR037274">
    <property type="entry name" value="Znf_CHY_sf"/>
</dbReference>
<evidence type="ECO:0000313" key="6">
    <source>
        <dbReference type="Proteomes" id="UP000010878"/>
    </source>
</evidence>
<dbReference type="PANTHER" id="PTHR28082">
    <property type="entry name" value="ZINC FINGER PROTEIN"/>
    <property type="match status" value="1"/>
</dbReference>
<protein>
    <recommendedName>
        <fullName evidence="4">CHY-type domain-containing protein</fullName>
    </recommendedName>
</protein>
<dbReference type="PANTHER" id="PTHR28082:SF1">
    <property type="entry name" value="HELPER OF TIM PROTEIN 13"/>
    <property type="match status" value="1"/>
</dbReference>
<evidence type="ECO:0000256" key="2">
    <source>
        <dbReference type="ARBA" id="ARBA00022771"/>
    </source>
</evidence>
<dbReference type="GeneID" id="14403208"/>
<dbReference type="eggNOG" id="arCOG07598">
    <property type="taxonomic scope" value="Archaea"/>
</dbReference>
<keyword evidence="2" id="KW-0863">Zinc-finger</keyword>
<dbReference type="OrthoDB" id="189683at2157"/>
<dbReference type="STRING" id="694430.Natoc_2821"/>
<feature type="domain" description="CHY-type" evidence="4">
    <location>
        <begin position="13"/>
        <end position="94"/>
    </location>
</feature>
<proteinExistence type="predicted"/>
<dbReference type="PROSITE" id="PS51266">
    <property type="entry name" value="ZF_CHY"/>
    <property type="match status" value="1"/>
</dbReference>
<keyword evidence="3" id="KW-0862">Zinc</keyword>
<dbReference type="AlphaFoldDB" id="L0K1Z4"/>
<evidence type="ECO:0000259" key="4">
    <source>
        <dbReference type="PROSITE" id="PS51266"/>
    </source>
</evidence>
<dbReference type="InterPro" id="IPR016694">
    <property type="entry name" value="UCP017292"/>
</dbReference>
<name>L0K1Z4_9EURY</name>
<evidence type="ECO:0000256" key="1">
    <source>
        <dbReference type="ARBA" id="ARBA00022723"/>
    </source>
</evidence>
<dbReference type="Pfam" id="PF05495">
    <property type="entry name" value="zf-CHY"/>
    <property type="match status" value="1"/>
</dbReference>
<evidence type="ECO:0000256" key="3">
    <source>
        <dbReference type="ARBA" id="ARBA00022833"/>
    </source>
</evidence>
<dbReference type="HOGENOM" id="CLU_143932_0_0_2"/>
<evidence type="ECO:0000313" key="5">
    <source>
        <dbReference type="EMBL" id="AGB38580.1"/>
    </source>
</evidence>
<dbReference type="InterPro" id="IPR052604">
    <property type="entry name" value="Mito_Tim_assembly_helper"/>
</dbReference>